<sequence length="239" mass="26095">MFKVTFFGLLAILSFTLAESGPVHGNKRDVKAQPEEHQRKEHFFIPIFAKRDGRGSTETIKRSKATSSSKRSTTLKASTKVNQVKKTTRALVPIASKSSTVGSKAEPEKDKPPKTESLPTESDSNIRSGQFSLSAVYTGDGTYYDPSVGIGACGWLNQSNELVGAMNTHQYGNDPNPNKAPICGKCATLKYKGKSVKVRIVDRCPVCKHGDIDLSPVAFQRLAPLEVGRIKISWSYSKC</sequence>
<feature type="region of interest" description="Disordered" evidence="2">
    <location>
        <begin position="54"/>
        <end position="126"/>
    </location>
</feature>
<keyword evidence="1 3" id="KW-0732">Signal</keyword>
<keyword evidence="6" id="KW-1185">Reference proteome</keyword>
<dbReference type="Proteomes" id="UP000245609">
    <property type="component" value="Unassembled WGS sequence"/>
</dbReference>
<feature type="signal peptide" evidence="3">
    <location>
        <begin position="1"/>
        <end position="18"/>
    </location>
</feature>
<accession>A0A2T9Y547</accession>
<protein>
    <recommendedName>
        <fullName evidence="4">RlpA-like protein double-psi beta-barrel domain-containing protein</fullName>
    </recommendedName>
</protein>
<dbReference type="Pfam" id="PF03330">
    <property type="entry name" value="DPBB_1"/>
    <property type="match status" value="1"/>
</dbReference>
<feature type="compositionally biased region" description="Basic and acidic residues" evidence="2">
    <location>
        <begin position="105"/>
        <end position="114"/>
    </location>
</feature>
<dbReference type="CDD" id="cd22191">
    <property type="entry name" value="DPBB_RlpA_EXP_N-like"/>
    <property type="match status" value="1"/>
</dbReference>
<evidence type="ECO:0000313" key="6">
    <source>
        <dbReference type="Proteomes" id="UP000245609"/>
    </source>
</evidence>
<dbReference type="PANTHER" id="PTHR31836:SF28">
    <property type="entry name" value="SRCR DOMAIN-CONTAINING PROTEIN-RELATED"/>
    <property type="match status" value="1"/>
</dbReference>
<dbReference type="PANTHER" id="PTHR31836">
    <property type="match status" value="1"/>
</dbReference>
<gene>
    <name evidence="5" type="ORF">BB560_006495</name>
</gene>
<dbReference type="STRING" id="133381.A0A2T9Y547"/>
<evidence type="ECO:0000256" key="3">
    <source>
        <dbReference type="SAM" id="SignalP"/>
    </source>
</evidence>
<dbReference type="InterPro" id="IPR009009">
    <property type="entry name" value="RlpA-like_DPBB"/>
</dbReference>
<feature type="compositionally biased region" description="Polar residues" evidence="2">
    <location>
        <begin position="117"/>
        <end position="126"/>
    </location>
</feature>
<reference evidence="5 6" key="1">
    <citation type="journal article" date="2018" name="MBio">
        <title>Comparative Genomics Reveals the Core Gene Toolbox for the Fungus-Insect Symbiosis.</title>
        <authorList>
            <person name="Wang Y."/>
            <person name="Stata M."/>
            <person name="Wang W."/>
            <person name="Stajich J.E."/>
            <person name="White M.M."/>
            <person name="Moncalvo J.M."/>
        </authorList>
    </citation>
    <scope>NUCLEOTIDE SEQUENCE [LARGE SCALE GENOMIC DNA]</scope>
    <source>
        <strain evidence="5 6">SC-DP-2</strain>
    </source>
</reference>
<feature type="compositionally biased region" description="Low complexity" evidence="2">
    <location>
        <begin position="65"/>
        <end position="80"/>
    </location>
</feature>
<proteinExistence type="predicted"/>
<dbReference type="InterPro" id="IPR051477">
    <property type="entry name" value="Expansin_CellWall"/>
</dbReference>
<dbReference type="SUPFAM" id="SSF50685">
    <property type="entry name" value="Barwin-like endoglucanases"/>
    <property type="match status" value="1"/>
</dbReference>
<organism evidence="5 6">
    <name type="scientific">Smittium megazygosporum</name>
    <dbReference type="NCBI Taxonomy" id="133381"/>
    <lineage>
        <taxon>Eukaryota</taxon>
        <taxon>Fungi</taxon>
        <taxon>Fungi incertae sedis</taxon>
        <taxon>Zoopagomycota</taxon>
        <taxon>Kickxellomycotina</taxon>
        <taxon>Harpellomycetes</taxon>
        <taxon>Harpellales</taxon>
        <taxon>Legeriomycetaceae</taxon>
        <taxon>Smittium</taxon>
    </lineage>
</organism>
<dbReference type="AlphaFoldDB" id="A0A2T9Y547"/>
<evidence type="ECO:0000313" key="5">
    <source>
        <dbReference type="EMBL" id="PVU87394.1"/>
    </source>
</evidence>
<dbReference type="EMBL" id="MBFS01003302">
    <property type="protein sequence ID" value="PVU87394.1"/>
    <property type="molecule type" value="Genomic_DNA"/>
</dbReference>
<comment type="caution">
    <text evidence="5">The sequence shown here is derived from an EMBL/GenBank/DDBJ whole genome shotgun (WGS) entry which is preliminary data.</text>
</comment>
<name>A0A2T9Y547_9FUNG</name>
<evidence type="ECO:0000256" key="2">
    <source>
        <dbReference type="SAM" id="MobiDB-lite"/>
    </source>
</evidence>
<feature type="chain" id="PRO_5015762930" description="RlpA-like protein double-psi beta-barrel domain-containing protein" evidence="3">
    <location>
        <begin position="19"/>
        <end position="239"/>
    </location>
</feature>
<feature type="domain" description="RlpA-like protein double-psi beta-barrel" evidence="4">
    <location>
        <begin position="175"/>
        <end position="233"/>
    </location>
</feature>
<dbReference type="InterPro" id="IPR036908">
    <property type="entry name" value="RlpA-like_sf"/>
</dbReference>
<evidence type="ECO:0000256" key="1">
    <source>
        <dbReference type="ARBA" id="ARBA00022729"/>
    </source>
</evidence>
<dbReference type="Gene3D" id="2.40.40.10">
    <property type="entry name" value="RlpA-like domain"/>
    <property type="match status" value="1"/>
</dbReference>
<dbReference type="OrthoDB" id="406505at2759"/>
<evidence type="ECO:0000259" key="4">
    <source>
        <dbReference type="Pfam" id="PF03330"/>
    </source>
</evidence>